<dbReference type="EMBL" id="WYET01000013">
    <property type="protein sequence ID" value="NVN19917.1"/>
    <property type="molecule type" value="Genomic_DNA"/>
</dbReference>
<evidence type="ECO:0000313" key="1">
    <source>
        <dbReference type="EMBL" id="NVN19917.1"/>
    </source>
</evidence>
<dbReference type="Proteomes" id="UP000558089">
    <property type="component" value="Unassembled WGS sequence"/>
</dbReference>
<name>A0A850NRP0_9FLAO</name>
<dbReference type="AlphaFoldDB" id="A0A850NRP0"/>
<accession>A0A850NRP0</accession>
<proteinExistence type="predicted"/>
<protein>
    <submittedName>
        <fullName evidence="1">Uncharacterized protein</fullName>
    </submittedName>
</protein>
<keyword evidence="2" id="KW-1185">Reference proteome</keyword>
<reference evidence="1 2" key="1">
    <citation type="submission" date="2020-01" db="EMBL/GenBank/DDBJ databases">
        <title>Draft Genome Analysis of Muricauda sp. HICW Isolated from coastal seawater of PR China.</title>
        <authorList>
            <person name="Chen M.-X."/>
        </authorList>
    </citation>
    <scope>NUCLEOTIDE SEQUENCE [LARGE SCALE GENOMIC DNA]</scope>
    <source>
        <strain evidence="1 2">HICW</strain>
    </source>
</reference>
<dbReference type="RefSeq" id="WP_176621386.1">
    <property type="nucleotide sequence ID" value="NZ_WYET01000013.1"/>
</dbReference>
<evidence type="ECO:0000313" key="2">
    <source>
        <dbReference type="Proteomes" id="UP000558089"/>
    </source>
</evidence>
<organism evidence="1 2">
    <name type="scientific">Flagellimonas chongwuensis</name>
    <dbReference type="NCBI Taxonomy" id="2697365"/>
    <lineage>
        <taxon>Bacteria</taxon>
        <taxon>Pseudomonadati</taxon>
        <taxon>Bacteroidota</taxon>
        <taxon>Flavobacteriia</taxon>
        <taxon>Flavobacteriales</taxon>
        <taxon>Flavobacteriaceae</taxon>
        <taxon>Flagellimonas</taxon>
    </lineage>
</organism>
<gene>
    <name evidence="1" type="ORF">GUA46_16380</name>
</gene>
<sequence length="310" mass="37636">MDYPFSYFGHGLGSPTGNFYAYIWFEKIFDTSEKENFREFIKDSTLYYLFHPHKDWHGPHLMFFLGSIDFKKFIRYNPEFDEKEFPDILPDDLYKFYDIEKEGLSDIKKRLLAFNHELDETLEKIHQVYPIRFFLNCQSNRTQFSPWHKWSLGQFKNNILPYILDYFKTYKPTVFDATNRFNLEESPIVLAKLLDFYLKAPILKKMSHQEKEELFQTIIHSTPENYFNTFSETFLKLKDNSWKNILGATNKSYKERMFIVNFQFRNNIPSYIHNYKGIKLSDEDFKWLENELREDVVQLKEKILREYRGN</sequence>
<comment type="caution">
    <text evidence="1">The sequence shown here is derived from an EMBL/GenBank/DDBJ whole genome shotgun (WGS) entry which is preliminary data.</text>
</comment>